<protein>
    <submittedName>
        <fullName evidence="2">Uncharacterized protein</fullName>
    </submittedName>
</protein>
<dbReference type="AlphaFoldDB" id="A0A8H3LBL5"/>
<reference evidence="2" key="1">
    <citation type="submission" date="2019-10" db="EMBL/GenBank/DDBJ databases">
        <title>Conservation and host-specific expression of non-tandemly repeated heterogenous ribosome RNA gene in arbuscular mycorrhizal fungi.</title>
        <authorList>
            <person name="Maeda T."/>
            <person name="Kobayashi Y."/>
            <person name="Nakagawa T."/>
            <person name="Ezawa T."/>
            <person name="Yamaguchi K."/>
            <person name="Bino T."/>
            <person name="Nishimoto Y."/>
            <person name="Shigenobu S."/>
            <person name="Kawaguchi M."/>
        </authorList>
    </citation>
    <scope>NUCLEOTIDE SEQUENCE</scope>
    <source>
        <strain evidence="2">HR1</strain>
    </source>
</reference>
<sequence>MAISKNYQWKTTSPPKSKSCRKGKWNITAKTGESYCRSHKKIPYKLVYGNKPCENCTLIEELFNKDIYDEENIPKIIKINGLEDINKNLDNDMINKQDTCLPNLLPSVSSLDKHNNDKYETINSMQTQIDDIESDQSFSSTYRTVKLYDLIKPNLNISIT</sequence>
<dbReference type="EMBL" id="BLAL01000079">
    <property type="protein sequence ID" value="GES84144.1"/>
    <property type="molecule type" value="Genomic_DNA"/>
</dbReference>
<comment type="caution">
    <text evidence="2">The sequence shown here is derived from an EMBL/GenBank/DDBJ whole genome shotgun (WGS) entry which is preliminary data.</text>
</comment>
<evidence type="ECO:0000256" key="1">
    <source>
        <dbReference type="SAM" id="MobiDB-lite"/>
    </source>
</evidence>
<evidence type="ECO:0000313" key="3">
    <source>
        <dbReference type="Proteomes" id="UP000615446"/>
    </source>
</evidence>
<dbReference type="Proteomes" id="UP000615446">
    <property type="component" value="Unassembled WGS sequence"/>
</dbReference>
<proteinExistence type="predicted"/>
<gene>
    <name evidence="2" type="ORF">RCL2_001127800</name>
</gene>
<feature type="compositionally biased region" description="Polar residues" evidence="1">
    <location>
        <begin position="1"/>
        <end position="16"/>
    </location>
</feature>
<feature type="region of interest" description="Disordered" evidence="1">
    <location>
        <begin position="1"/>
        <end position="22"/>
    </location>
</feature>
<accession>A0A8H3LBL5</accession>
<name>A0A8H3LBL5_9GLOM</name>
<evidence type="ECO:0000313" key="2">
    <source>
        <dbReference type="EMBL" id="GES84144.1"/>
    </source>
</evidence>
<organism evidence="2 3">
    <name type="scientific">Rhizophagus clarus</name>
    <dbReference type="NCBI Taxonomy" id="94130"/>
    <lineage>
        <taxon>Eukaryota</taxon>
        <taxon>Fungi</taxon>
        <taxon>Fungi incertae sedis</taxon>
        <taxon>Mucoromycota</taxon>
        <taxon>Glomeromycotina</taxon>
        <taxon>Glomeromycetes</taxon>
        <taxon>Glomerales</taxon>
        <taxon>Glomeraceae</taxon>
        <taxon>Rhizophagus</taxon>
    </lineage>
</organism>